<evidence type="ECO:0000313" key="2">
    <source>
        <dbReference type="Proteomes" id="UP000585638"/>
    </source>
</evidence>
<keyword evidence="2" id="KW-1185">Reference proteome</keyword>
<reference evidence="1 2" key="1">
    <citation type="submission" date="2020-08" db="EMBL/GenBank/DDBJ databases">
        <title>Sequencing the genomes of 1000 actinobacteria strains.</title>
        <authorList>
            <person name="Klenk H.-P."/>
        </authorList>
    </citation>
    <scope>NUCLEOTIDE SEQUENCE [LARGE SCALE GENOMIC DNA]</scope>
    <source>
        <strain evidence="1 2">DSM 43851</strain>
    </source>
</reference>
<name>A0A7W9NH86_9PSEU</name>
<dbReference type="Proteomes" id="UP000585638">
    <property type="component" value="Unassembled WGS sequence"/>
</dbReference>
<protein>
    <recommendedName>
        <fullName evidence="3">JAB domain-containing protein</fullName>
    </recommendedName>
</protein>
<comment type="caution">
    <text evidence="1">The sequence shown here is derived from an EMBL/GenBank/DDBJ whole genome shotgun (WGS) entry which is preliminary data.</text>
</comment>
<proteinExistence type="predicted"/>
<evidence type="ECO:0008006" key="3">
    <source>
        <dbReference type="Google" id="ProtNLM"/>
    </source>
</evidence>
<evidence type="ECO:0000313" key="1">
    <source>
        <dbReference type="EMBL" id="MBB5891863.1"/>
    </source>
</evidence>
<accession>A0A7W9NH86</accession>
<dbReference type="RefSeq" id="WP_184862269.1">
    <property type="nucleotide sequence ID" value="NZ_BAAAWY010000007.1"/>
</dbReference>
<organism evidence="1 2">
    <name type="scientific">Kutzneria kofuensis</name>
    <dbReference type="NCBI Taxonomy" id="103725"/>
    <lineage>
        <taxon>Bacteria</taxon>
        <taxon>Bacillati</taxon>
        <taxon>Actinomycetota</taxon>
        <taxon>Actinomycetes</taxon>
        <taxon>Pseudonocardiales</taxon>
        <taxon>Pseudonocardiaceae</taxon>
        <taxon>Kutzneria</taxon>
    </lineage>
</organism>
<dbReference type="EMBL" id="JACHIR010000001">
    <property type="protein sequence ID" value="MBB5891863.1"/>
    <property type="molecule type" value="Genomic_DNA"/>
</dbReference>
<sequence>MSPLVLPTQLLADARMFFEDRGARGHEGTAMIKSGPNGAALVVPQQRPWRGTGGGVSVEVTRAGQIELALALEPEELYVARIHSHPAEAFHSPADDANPVLTHEGALSIVVPFFGLGLRLGLDTCAVLRREGDRWRSLPPGSERDLRLRVDPEAEAR</sequence>
<gene>
    <name evidence="1" type="ORF">BJ998_003059</name>
</gene>
<dbReference type="AlphaFoldDB" id="A0A7W9NH86"/>